<dbReference type="AlphaFoldDB" id="A0A2H0UG18"/>
<evidence type="ECO:0000313" key="14">
    <source>
        <dbReference type="EMBL" id="PIR85353.1"/>
    </source>
</evidence>
<comment type="similarity">
    <text evidence="2 12">Belongs to the peptidase M48B family.</text>
</comment>
<evidence type="ECO:0000256" key="12">
    <source>
        <dbReference type="HAMAP-Rule" id="MF_00188"/>
    </source>
</evidence>
<dbReference type="InterPro" id="IPR050083">
    <property type="entry name" value="HtpX_protease"/>
</dbReference>
<accession>A0A2H0UG18</accession>
<feature type="transmembrane region" description="Helical" evidence="12">
    <location>
        <begin position="154"/>
        <end position="175"/>
    </location>
</feature>
<evidence type="ECO:0000256" key="11">
    <source>
        <dbReference type="ARBA" id="ARBA00023136"/>
    </source>
</evidence>
<dbReference type="EC" id="3.4.24.-" evidence="12"/>
<evidence type="ECO:0000256" key="4">
    <source>
        <dbReference type="ARBA" id="ARBA00022670"/>
    </source>
</evidence>
<dbReference type="PANTHER" id="PTHR43221">
    <property type="entry name" value="PROTEASE HTPX"/>
    <property type="match status" value="1"/>
</dbReference>
<evidence type="ECO:0000256" key="9">
    <source>
        <dbReference type="ARBA" id="ARBA00022989"/>
    </source>
</evidence>
<keyword evidence="7 12" id="KW-0378">Hydrolase</keyword>
<organism evidence="14 15">
    <name type="scientific">Candidatus Kaiserbacteria bacterium CG10_big_fil_rev_8_21_14_0_10_45_20</name>
    <dbReference type="NCBI Taxonomy" id="1974607"/>
    <lineage>
        <taxon>Bacteria</taxon>
        <taxon>Candidatus Kaiseribacteriota</taxon>
    </lineage>
</organism>
<evidence type="ECO:0000259" key="13">
    <source>
        <dbReference type="Pfam" id="PF01435"/>
    </source>
</evidence>
<evidence type="ECO:0000313" key="15">
    <source>
        <dbReference type="Proteomes" id="UP000229315"/>
    </source>
</evidence>
<keyword evidence="10 12" id="KW-0482">Metalloprotease</keyword>
<comment type="cofactor">
    <cofactor evidence="12">
        <name>Zn(2+)</name>
        <dbReference type="ChEBI" id="CHEBI:29105"/>
    </cofactor>
    <text evidence="12">Binds 1 zinc ion per subunit.</text>
</comment>
<evidence type="ECO:0000256" key="5">
    <source>
        <dbReference type="ARBA" id="ARBA00022692"/>
    </source>
</evidence>
<evidence type="ECO:0000256" key="8">
    <source>
        <dbReference type="ARBA" id="ARBA00022833"/>
    </source>
</evidence>
<evidence type="ECO:0000256" key="1">
    <source>
        <dbReference type="ARBA" id="ARBA00004651"/>
    </source>
</evidence>
<keyword evidence="5 12" id="KW-0812">Transmembrane</keyword>
<keyword evidence="6 12" id="KW-0479">Metal-binding</keyword>
<keyword evidence="3 12" id="KW-1003">Cell membrane</keyword>
<dbReference type="HAMAP" id="MF_00188">
    <property type="entry name" value="Pept_M48_protease_HtpX"/>
    <property type="match status" value="1"/>
</dbReference>
<dbReference type="Gene3D" id="3.30.2010.10">
    <property type="entry name" value="Metalloproteases ('zincins'), catalytic domain"/>
    <property type="match status" value="1"/>
</dbReference>
<feature type="binding site" evidence="12">
    <location>
        <position position="224"/>
    </location>
    <ligand>
        <name>Zn(2+)</name>
        <dbReference type="ChEBI" id="CHEBI:29105"/>
        <note>catalytic</note>
    </ligand>
</feature>
<reference evidence="15" key="1">
    <citation type="submission" date="2017-09" db="EMBL/GenBank/DDBJ databases">
        <title>Depth-based differentiation of microbial function through sediment-hosted aquifers and enrichment of novel symbionts in the deep terrestrial subsurface.</title>
        <authorList>
            <person name="Probst A.J."/>
            <person name="Ladd B."/>
            <person name="Jarett J.K."/>
            <person name="Geller-Mcgrath D.E."/>
            <person name="Sieber C.M.K."/>
            <person name="Emerson J.B."/>
            <person name="Anantharaman K."/>
            <person name="Thomas B.C."/>
            <person name="Malmstrom R."/>
            <person name="Stieglmeier M."/>
            <person name="Klingl A."/>
            <person name="Woyke T."/>
            <person name="Ryan C.M."/>
            <person name="Banfield J.F."/>
        </authorList>
    </citation>
    <scope>NUCLEOTIDE SEQUENCE [LARGE SCALE GENOMIC DNA]</scope>
</reference>
<evidence type="ECO:0000256" key="3">
    <source>
        <dbReference type="ARBA" id="ARBA00022475"/>
    </source>
</evidence>
<keyword evidence="8 12" id="KW-0862">Zinc</keyword>
<sequence length="299" mass="32861">MATLYSTADSNIRKTWFLMITFFIVVIGIGWAFSYALESPLILYVAVAFSIIMNVGSYWYSDKIALSTTGAKPVSRESHRDLWNILENLSIATGIPMPKLYIINDPAPNAFATGRDYKHSAVAVTTGLLNMLERSELEGVIAHELSHIKNRDTLVMTVVVVLLGFVTLLSDFFLRSMFFGGGRGNGEGGDGRLKVIMILVGFALAIFSPIIARLIQLAISRKREFLADASGALMTRYPEGLASALQKIGTYQAPMKNANHATAHLFIGSPFGAKTFKGMNKWFATHPPIEERVKALLSH</sequence>
<dbReference type="EMBL" id="PFBH01000006">
    <property type="protein sequence ID" value="PIR85353.1"/>
    <property type="molecule type" value="Genomic_DNA"/>
</dbReference>
<feature type="domain" description="Peptidase M48" evidence="13">
    <location>
        <begin position="80"/>
        <end position="297"/>
    </location>
</feature>
<name>A0A2H0UG18_9BACT</name>
<comment type="subcellular location">
    <subcellularLocation>
        <location evidence="1 12">Cell membrane</location>
        <topology evidence="1 12">Multi-pass membrane protein</topology>
    </subcellularLocation>
</comment>
<evidence type="ECO:0000256" key="6">
    <source>
        <dbReference type="ARBA" id="ARBA00022723"/>
    </source>
</evidence>
<dbReference type="GO" id="GO:0005886">
    <property type="term" value="C:plasma membrane"/>
    <property type="evidence" value="ECO:0007669"/>
    <property type="project" value="UniProtKB-SubCell"/>
</dbReference>
<proteinExistence type="inferred from homology"/>
<keyword evidence="4 12" id="KW-0645">Protease</keyword>
<evidence type="ECO:0000256" key="2">
    <source>
        <dbReference type="ARBA" id="ARBA00009779"/>
    </source>
</evidence>
<protein>
    <recommendedName>
        <fullName evidence="12">Protease HtpX homolog</fullName>
        <ecNumber evidence="12">3.4.24.-</ecNumber>
    </recommendedName>
</protein>
<dbReference type="GO" id="GO:0008270">
    <property type="term" value="F:zinc ion binding"/>
    <property type="evidence" value="ECO:0007669"/>
    <property type="project" value="UniProtKB-UniRule"/>
</dbReference>
<comment type="caution">
    <text evidence="14">The sequence shown here is derived from an EMBL/GenBank/DDBJ whole genome shotgun (WGS) entry which is preliminary data.</text>
</comment>
<feature type="binding site" evidence="12">
    <location>
        <position position="143"/>
    </location>
    <ligand>
        <name>Zn(2+)</name>
        <dbReference type="ChEBI" id="CHEBI:29105"/>
        <note>catalytic</note>
    </ligand>
</feature>
<dbReference type="PANTHER" id="PTHR43221:SF1">
    <property type="entry name" value="PROTEASE HTPX"/>
    <property type="match status" value="1"/>
</dbReference>
<evidence type="ECO:0000256" key="7">
    <source>
        <dbReference type="ARBA" id="ARBA00022801"/>
    </source>
</evidence>
<dbReference type="CDD" id="cd07340">
    <property type="entry name" value="M48B_Htpx_like"/>
    <property type="match status" value="1"/>
</dbReference>
<dbReference type="Pfam" id="PF01435">
    <property type="entry name" value="Peptidase_M48"/>
    <property type="match status" value="1"/>
</dbReference>
<feature type="active site" evidence="12">
    <location>
        <position position="144"/>
    </location>
</feature>
<keyword evidence="11 12" id="KW-0472">Membrane</keyword>
<dbReference type="GO" id="GO:0004222">
    <property type="term" value="F:metalloendopeptidase activity"/>
    <property type="evidence" value="ECO:0007669"/>
    <property type="project" value="UniProtKB-UniRule"/>
</dbReference>
<feature type="transmembrane region" description="Helical" evidence="12">
    <location>
        <begin position="16"/>
        <end position="35"/>
    </location>
</feature>
<dbReference type="Proteomes" id="UP000229315">
    <property type="component" value="Unassembled WGS sequence"/>
</dbReference>
<dbReference type="InterPro" id="IPR022919">
    <property type="entry name" value="Pept_M48_protease_HtpX"/>
</dbReference>
<feature type="transmembrane region" description="Helical" evidence="12">
    <location>
        <begin position="195"/>
        <end position="215"/>
    </location>
</feature>
<keyword evidence="9 12" id="KW-1133">Transmembrane helix</keyword>
<gene>
    <name evidence="12" type="primary">htpX</name>
    <name evidence="14" type="ORF">COU15_01300</name>
</gene>
<feature type="binding site" evidence="12">
    <location>
        <position position="147"/>
    </location>
    <ligand>
        <name>Zn(2+)</name>
        <dbReference type="ChEBI" id="CHEBI:29105"/>
        <note>catalytic</note>
    </ligand>
</feature>
<dbReference type="InterPro" id="IPR001915">
    <property type="entry name" value="Peptidase_M48"/>
</dbReference>
<feature type="transmembrane region" description="Helical" evidence="12">
    <location>
        <begin position="41"/>
        <end position="60"/>
    </location>
</feature>
<evidence type="ECO:0000256" key="10">
    <source>
        <dbReference type="ARBA" id="ARBA00023049"/>
    </source>
</evidence>
<dbReference type="GO" id="GO:0006508">
    <property type="term" value="P:proteolysis"/>
    <property type="evidence" value="ECO:0007669"/>
    <property type="project" value="UniProtKB-KW"/>
</dbReference>